<name>A0A1E2RY93_9HYPH</name>
<reference evidence="1 2" key="1">
    <citation type="submission" date="2016-07" db="EMBL/GenBank/DDBJ databases">
        <title>Draft genome sequence of Methyloligella halotolerans C2T (VKM B-2706T=CCUG 61687T=DSM 25045T), a halotolerant polyhydroxybutyrate accumulating methylotroph.</title>
        <authorList>
            <person name="Vasilenko O.V."/>
            <person name="Doronina N.V."/>
            <person name="Poroshina M.N."/>
            <person name="Tarlachkov S.V."/>
            <person name="Trotsenko Y.A."/>
        </authorList>
    </citation>
    <scope>NUCLEOTIDE SEQUENCE [LARGE SCALE GENOMIC DNA]</scope>
    <source>
        <strain evidence="1 2">VKM B-2706</strain>
    </source>
</reference>
<proteinExistence type="predicted"/>
<protein>
    <submittedName>
        <fullName evidence="1">Uncharacterized protein</fullName>
    </submittedName>
</protein>
<evidence type="ECO:0000313" key="1">
    <source>
        <dbReference type="EMBL" id="ODA67120.1"/>
    </source>
</evidence>
<dbReference type="AlphaFoldDB" id="A0A1E2RY93"/>
<accession>A0A1E2RY93</accession>
<dbReference type="Proteomes" id="UP000095087">
    <property type="component" value="Unassembled WGS sequence"/>
</dbReference>
<evidence type="ECO:0000313" key="2">
    <source>
        <dbReference type="Proteomes" id="UP000095087"/>
    </source>
</evidence>
<comment type="caution">
    <text evidence="1">The sequence shown here is derived from an EMBL/GenBank/DDBJ whole genome shotgun (WGS) entry which is preliminary data.</text>
</comment>
<sequence length="40" mass="4259">MTQALDDMFPVEVEIGSSKCANATARFAIIIAEGDRSQDG</sequence>
<keyword evidence="2" id="KW-1185">Reference proteome</keyword>
<dbReference type="STRING" id="1177755.A7A08_01866"/>
<organism evidence="1 2">
    <name type="scientific">Methyloligella halotolerans</name>
    <dbReference type="NCBI Taxonomy" id="1177755"/>
    <lineage>
        <taxon>Bacteria</taxon>
        <taxon>Pseudomonadati</taxon>
        <taxon>Pseudomonadota</taxon>
        <taxon>Alphaproteobacteria</taxon>
        <taxon>Hyphomicrobiales</taxon>
        <taxon>Hyphomicrobiaceae</taxon>
        <taxon>Methyloligella</taxon>
    </lineage>
</organism>
<dbReference type="EMBL" id="MASI01000004">
    <property type="protein sequence ID" value="ODA67120.1"/>
    <property type="molecule type" value="Genomic_DNA"/>
</dbReference>
<gene>
    <name evidence="1" type="ORF">A7A08_01866</name>
</gene>